<gene>
    <name evidence="2" type="ORF">HCA46_17155</name>
</gene>
<dbReference type="EMBL" id="JAARUV010000010">
    <property type="protein sequence ID" value="MBC1780555.1"/>
    <property type="molecule type" value="Genomic_DNA"/>
</dbReference>
<feature type="domain" description="Type VII secretion system protein EssD-like" evidence="1">
    <location>
        <begin position="86"/>
        <end position="213"/>
    </location>
</feature>
<dbReference type="Pfam" id="PF13930">
    <property type="entry name" value="Endonuclea_NS_2"/>
    <property type="match status" value="1"/>
</dbReference>
<sequence length="245" mass="27674">MEFNLRKKGENPLKKKIITVCIIILSVTIAYNKGFLIPSIDEKSEPSIYTDQQSELASLANDSEHQVVIVNGNKPDFTEEDLSLAKGLWQTFSNLDDLNRVGVANAMLGKELMPTKEREPLHVDPSGWKNKKLATGWLYNRCHLVGYQLTGENNNLKNLMTGTRSFNTPGMLTYENKVASYIRTTKNHVRYQVKPIFKGSELVARGVQIQAKSIEDDLISFNVYVFNVEEAVTINYQDGSSKIIR</sequence>
<reference evidence="2 3" key="1">
    <citation type="submission" date="2020-03" db="EMBL/GenBank/DDBJ databases">
        <title>Soil Listeria distribution.</title>
        <authorList>
            <person name="Liao J."/>
            <person name="Wiedmann M."/>
        </authorList>
    </citation>
    <scope>NUCLEOTIDE SEQUENCE [LARGE SCALE GENOMIC DNA]</scope>
    <source>
        <strain evidence="2 3">FSL L7-1017</strain>
    </source>
</reference>
<keyword evidence="2" id="KW-0378">Hydrolase</keyword>
<protein>
    <submittedName>
        <fullName evidence="2">DNA/RNA non-specific endonuclease</fullName>
    </submittedName>
</protein>
<evidence type="ECO:0000313" key="2">
    <source>
        <dbReference type="EMBL" id="MBC1780555.1"/>
    </source>
</evidence>
<evidence type="ECO:0000313" key="3">
    <source>
        <dbReference type="Proteomes" id="UP000547643"/>
    </source>
</evidence>
<keyword evidence="2" id="KW-0255">Endonuclease</keyword>
<organism evidence="2 3">
    <name type="scientific">Listeria booriae</name>
    <dbReference type="NCBI Taxonomy" id="1552123"/>
    <lineage>
        <taxon>Bacteria</taxon>
        <taxon>Bacillati</taxon>
        <taxon>Bacillota</taxon>
        <taxon>Bacilli</taxon>
        <taxon>Bacillales</taxon>
        <taxon>Listeriaceae</taxon>
        <taxon>Listeria</taxon>
    </lineage>
</organism>
<comment type="caution">
    <text evidence="2">The sequence shown here is derived from an EMBL/GenBank/DDBJ whole genome shotgun (WGS) entry which is preliminary data.</text>
</comment>
<proteinExistence type="predicted"/>
<dbReference type="InterPro" id="IPR044927">
    <property type="entry name" value="Endonuclea_NS_2"/>
</dbReference>
<dbReference type="Proteomes" id="UP000547643">
    <property type="component" value="Unassembled WGS sequence"/>
</dbReference>
<name>A0A7X0XTQ8_9LIST</name>
<dbReference type="InterPro" id="IPR044929">
    <property type="entry name" value="DNA/RNA_non-sp_Endonuclease_sf"/>
</dbReference>
<dbReference type="AlphaFoldDB" id="A0A7X0XTQ8"/>
<keyword evidence="2" id="KW-0540">Nuclease</keyword>
<accession>A0A7X0XTQ8</accession>
<dbReference type="Gene3D" id="3.40.570.10">
    <property type="entry name" value="Extracellular Endonuclease, subunit A"/>
    <property type="match status" value="1"/>
</dbReference>
<dbReference type="GO" id="GO:0004519">
    <property type="term" value="F:endonuclease activity"/>
    <property type="evidence" value="ECO:0007669"/>
    <property type="project" value="UniProtKB-KW"/>
</dbReference>
<evidence type="ECO:0000259" key="1">
    <source>
        <dbReference type="Pfam" id="PF13930"/>
    </source>
</evidence>